<dbReference type="Proteomes" id="UP000557566">
    <property type="component" value="Unassembled WGS sequence"/>
</dbReference>
<reference evidence="2 3" key="1">
    <citation type="journal article" date="2020" name="Genome Biol. Evol.">
        <title>A new high-quality draft genome assembly of the Chinese cordyceps Ophiocordyceps sinensis.</title>
        <authorList>
            <person name="Shu R."/>
            <person name="Zhang J."/>
            <person name="Meng Q."/>
            <person name="Zhang H."/>
            <person name="Zhou G."/>
            <person name="Li M."/>
            <person name="Wu P."/>
            <person name="Zhao Y."/>
            <person name="Chen C."/>
            <person name="Qin Q."/>
        </authorList>
    </citation>
    <scope>NUCLEOTIDE SEQUENCE [LARGE SCALE GENOMIC DNA]</scope>
    <source>
        <strain evidence="2 3">IOZ07</strain>
    </source>
</reference>
<dbReference type="AlphaFoldDB" id="A0A8H4PJY1"/>
<gene>
    <name evidence="2" type="ORF">G6O67_008755</name>
</gene>
<sequence>MEGESRRLTQVLPQQHREEAEAPVELERVVHDAPQRLLLLLEEASLKAADALRPLDRRRRVLLAHELKLADHPGQRDVAHLERVGAHVLAGPLGLAGGEEVLDALPDRPALYALLRVVADGRPAAADVAVAAGEPDLPDVFGVVDGGADVLGEQRRLELNAPLVDGHGVPHEACRALNGHRDRRMALEDGDRVNAVPDAEEVDLDVPLLGRLAGPVCLFLAAEGAAKGRHLVARFAELLSGLPERGRRTGCNRGNRGNRRTRGTRANRRNRGNRRNRRPRLDFRLALRRLLVHDNLDLALQISLVQPELGRQGAAAEAKHVDLVALSKPW</sequence>
<feature type="region of interest" description="Disordered" evidence="1">
    <location>
        <begin position="1"/>
        <end position="21"/>
    </location>
</feature>
<evidence type="ECO:0000256" key="1">
    <source>
        <dbReference type="SAM" id="MobiDB-lite"/>
    </source>
</evidence>
<name>A0A8H4PJY1_9HYPO</name>
<evidence type="ECO:0000313" key="3">
    <source>
        <dbReference type="Proteomes" id="UP000557566"/>
    </source>
</evidence>
<protein>
    <submittedName>
        <fullName evidence="2">Uncharacterized protein</fullName>
    </submittedName>
</protein>
<keyword evidence="3" id="KW-1185">Reference proteome</keyword>
<dbReference type="EMBL" id="JAAVMX010000012">
    <property type="protein sequence ID" value="KAF4504144.1"/>
    <property type="molecule type" value="Genomic_DNA"/>
</dbReference>
<proteinExistence type="predicted"/>
<feature type="compositionally biased region" description="Basic residues" evidence="1">
    <location>
        <begin position="256"/>
        <end position="277"/>
    </location>
</feature>
<feature type="region of interest" description="Disordered" evidence="1">
    <location>
        <begin position="246"/>
        <end position="277"/>
    </location>
</feature>
<accession>A0A8H4PJY1</accession>
<evidence type="ECO:0000313" key="2">
    <source>
        <dbReference type="EMBL" id="KAF4504144.1"/>
    </source>
</evidence>
<organism evidence="2 3">
    <name type="scientific">Ophiocordyceps sinensis</name>
    <dbReference type="NCBI Taxonomy" id="72228"/>
    <lineage>
        <taxon>Eukaryota</taxon>
        <taxon>Fungi</taxon>
        <taxon>Dikarya</taxon>
        <taxon>Ascomycota</taxon>
        <taxon>Pezizomycotina</taxon>
        <taxon>Sordariomycetes</taxon>
        <taxon>Hypocreomycetidae</taxon>
        <taxon>Hypocreales</taxon>
        <taxon>Ophiocordycipitaceae</taxon>
        <taxon>Ophiocordyceps</taxon>
    </lineage>
</organism>
<comment type="caution">
    <text evidence="2">The sequence shown here is derived from an EMBL/GenBank/DDBJ whole genome shotgun (WGS) entry which is preliminary data.</text>
</comment>